<name>A0AAQ3TBM5_PASNO</name>
<accession>A0AAQ3TBM5</accession>
<evidence type="ECO:0000313" key="1">
    <source>
        <dbReference type="EMBL" id="WVZ70245.1"/>
    </source>
</evidence>
<sequence length="282" mass="31577">MMKPICFRAWEDICQPKHLGGLGIKNISTVNKSLVTHSAWMVAAQKDSFLSNVLKAKYYPHTSFWKAPSTGSRSVFWSSIQAVKPYINANCTYQLHEGSINIWSEPWCPIWDSIHSHLNLPIAVTPLSNQVKDLWNPADHSWNNELVNQIFDAQAAQGPTGLSTQTLALLNRAWKDKSLQPKLKTFLWRLLRCTPTYKKLFASLQDKVTQVNTGECVSGLGLYLKARLNGANIRVKVQAQTTQAADPIQEEAQAILLALQVTSLLQIQTTTVYSDNQDLTSL</sequence>
<dbReference type="EMBL" id="CP144748">
    <property type="protein sequence ID" value="WVZ70245.1"/>
    <property type="molecule type" value="Genomic_DNA"/>
</dbReference>
<keyword evidence="2" id="KW-1185">Reference proteome</keyword>
<protein>
    <recommendedName>
        <fullName evidence="3">RNase H type-1 domain-containing protein</fullName>
    </recommendedName>
</protein>
<gene>
    <name evidence="1" type="ORF">U9M48_018925</name>
</gene>
<organism evidence="1 2">
    <name type="scientific">Paspalum notatum var. saurae</name>
    <dbReference type="NCBI Taxonomy" id="547442"/>
    <lineage>
        <taxon>Eukaryota</taxon>
        <taxon>Viridiplantae</taxon>
        <taxon>Streptophyta</taxon>
        <taxon>Embryophyta</taxon>
        <taxon>Tracheophyta</taxon>
        <taxon>Spermatophyta</taxon>
        <taxon>Magnoliopsida</taxon>
        <taxon>Liliopsida</taxon>
        <taxon>Poales</taxon>
        <taxon>Poaceae</taxon>
        <taxon>PACMAD clade</taxon>
        <taxon>Panicoideae</taxon>
        <taxon>Andropogonodae</taxon>
        <taxon>Paspaleae</taxon>
        <taxon>Paspalinae</taxon>
        <taxon>Paspalum</taxon>
    </lineage>
</organism>
<evidence type="ECO:0008006" key="3">
    <source>
        <dbReference type="Google" id="ProtNLM"/>
    </source>
</evidence>
<reference evidence="1 2" key="1">
    <citation type="submission" date="2024-02" db="EMBL/GenBank/DDBJ databases">
        <title>High-quality chromosome-scale genome assembly of Pensacola bahiagrass (Paspalum notatum Flugge var. saurae).</title>
        <authorList>
            <person name="Vega J.M."/>
            <person name="Podio M."/>
            <person name="Orjuela J."/>
            <person name="Siena L.A."/>
            <person name="Pessino S.C."/>
            <person name="Combes M.C."/>
            <person name="Mariac C."/>
            <person name="Albertini E."/>
            <person name="Pupilli F."/>
            <person name="Ortiz J.P.A."/>
            <person name="Leblanc O."/>
        </authorList>
    </citation>
    <scope>NUCLEOTIDE SEQUENCE [LARGE SCALE GENOMIC DNA]</scope>
    <source>
        <strain evidence="1">R1</strain>
        <tissue evidence="1">Leaf</tissue>
    </source>
</reference>
<dbReference type="AlphaFoldDB" id="A0AAQ3TBM5"/>
<dbReference type="Proteomes" id="UP001341281">
    <property type="component" value="Chromosome 04"/>
</dbReference>
<proteinExistence type="predicted"/>
<evidence type="ECO:0000313" key="2">
    <source>
        <dbReference type="Proteomes" id="UP001341281"/>
    </source>
</evidence>